<name>A0A1C7ND67_9FUNG</name>
<sequence>MTPQRNQRAHHQESCFVQPSLSITESPSKVSLYAQDNKISRRLDVALLGSAPMIDDLHSPCVTPEIPATAAITVSDQSQCHPGFQRCTLSAIPSSHHLLKRSKLPLSVLIEPYPRQLPVHVPYIEDGLINRCRDCRSFINPFSKFIEGGLKWQCNLCGLDDNDVPPAYDWNHLTQQKVNRWDRAELNYGCVDYMATSEFMSRPPQPPTYIVVIDTSAIAVQTGLIEVLSEALVSTLDEIPNKDGRTRIGFVTASDAIGFYSFANKEPELLMVSDMDDIFLPRSSSDLVVNLNESRSIVLDLLNRLQVMFKKSVSIDNRNCLGSALLAARQLLSSTGGKIICLQAISPNYGNGALLPSRVHRQNVNTTSDSTLLNPANEFYKAFSEECVRSHVCVDMFVFGSQDIDVATLSTYNVLPKYTGGQTHYYPGFNAKNQCDREKFRQEIEKLVKEQMGLEAIVRTRCSPGLVCSAYYGNFSFQEPDILVLPNVSRDGSFCMDLMIDRDIQEEFVSIQTCMLLTTSEGERIIRVMTTCLPVTKYVTELFYSADQSSIARSLAYQALERASTRKIKDGKDYLTRRTVDICRSYSKEVIGVLPSKSMQLNVCRSLNLLPAMILAILKTEAFNFTGGVPANMSNQSGILLWTLPHRLWLRYIYPSFYSLHNMPIQAGTLDTDSQVVMPPCLNLSSERLDRHGCYLLENGQRIFLWIGREAVPQLCIDLLGLSSINQVMSGQLTSLPVLNNPFSERVRRIVESVRTDQRHSNFYPSLYIIKEDGDPLLCHLFMMHLIENRRQLTDGYGLSKKTIDFSSISYFEWLHFIKEQM</sequence>
<dbReference type="Gene3D" id="1.20.120.730">
    <property type="entry name" value="Sec23/Sec24 helical domain"/>
    <property type="match status" value="1"/>
</dbReference>
<keyword evidence="11" id="KW-0472">Membrane</keyword>
<evidence type="ECO:0000256" key="11">
    <source>
        <dbReference type="ARBA" id="ARBA00023136"/>
    </source>
</evidence>
<dbReference type="Pfam" id="PF08033">
    <property type="entry name" value="Sec23_BS"/>
    <property type="match status" value="1"/>
</dbReference>
<dbReference type="Gene3D" id="2.60.40.1670">
    <property type="entry name" value="beta-sandwich domain of Sec23/24"/>
    <property type="match status" value="1"/>
</dbReference>
<evidence type="ECO:0000259" key="16">
    <source>
        <dbReference type="Pfam" id="PF04815"/>
    </source>
</evidence>
<evidence type="ECO:0000256" key="6">
    <source>
        <dbReference type="ARBA" id="ARBA00022490"/>
    </source>
</evidence>
<dbReference type="AlphaFoldDB" id="A0A1C7ND67"/>
<dbReference type="InterPro" id="IPR050550">
    <property type="entry name" value="SEC23_SEC24_subfamily"/>
</dbReference>
<dbReference type="InterPro" id="IPR036175">
    <property type="entry name" value="Sec23/24_helical_dom_sf"/>
</dbReference>
<dbReference type="PANTHER" id="PTHR13803">
    <property type="entry name" value="SEC24-RELATED PROTEIN"/>
    <property type="match status" value="1"/>
</dbReference>
<feature type="domain" description="Sec23/Sec24 trunk" evidence="15">
    <location>
        <begin position="204"/>
        <end position="447"/>
    </location>
</feature>
<dbReference type="Gene3D" id="3.40.20.10">
    <property type="entry name" value="Severin"/>
    <property type="match status" value="1"/>
</dbReference>
<dbReference type="InterPro" id="IPR036174">
    <property type="entry name" value="Znf_Sec23_Sec24_sf"/>
</dbReference>
<keyword evidence="7" id="KW-0256">Endoplasmic reticulum</keyword>
<protein>
    <submittedName>
        <fullName evidence="18">Protein transport protein SEC24</fullName>
    </submittedName>
</protein>
<dbReference type="SUPFAM" id="SSF53300">
    <property type="entry name" value="vWA-like"/>
    <property type="match status" value="1"/>
</dbReference>
<dbReference type="Pfam" id="PF04815">
    <property type="entry name" value="Sec23_helical"/>
    <property type="match status" value="1"/>
</dbReference>
<organism evidence="18 19">
    <name type="scientific">Choanephora cucurbitarum</name>
    <dbReference type="NCBI Taxonomy" id="101091"/>
    <lineage>
        <taxon>Eukaryota</taxon>
        <taxon>Fungi</taxon>
        <taxon>Fungi incertae sedis</taxon>
        <taxon>Mucoromycota</taxon>
        <taxon>Mucoromycotina</taxon>
        <taxon>Mucoromycetes</taxon>
        <taxon>Mucorales</taxon>
        <taxon>Mucorineae</taxon>
        <taxon>Choanephoraceae</taxon>
        <taxon>Choanephoroideae</taxon>
        <taxon>Choanephora</taxon>
    </lineage>
</organism>
<feature type="domain" description="Zinc finger Sec23/Sec24-type" evidence="14">
    <location>
        <begin position="130"/>
        <end position="168"/>
    </location>
</feature>
<dbReference type="OrthoDB" id="49016at2759"/>
<dbReference type="EMBL" id="LUGH01000249">
    <property type="protein sequence ID" value="OBZ87072.1"/>
    <property type="molecule type" value="Genomic_DNA"/>
</dbReference>
<comment type="caution">
    <text evidence="18">The sequence shown here is derived from an EMBL/GenBank/DDBJ whole genome shotgun (WGS) entry which is preliminary data.</text>
</comment>
<evidence type="ECO:0000256" key="3">
    <source>
        <dbReference type="ARBA" id="ARBA00004586"/>
    </source>
</evidence>
<dbReference type="InterPro" id="IPR012990">
    <property type="entry name" value="Beta-sandwich_Sec23_24"/>
</dbReference>
<evidence type="ECO:0000256" key="9">
    <source>
        <dbReference type="ARBA" id="ARBA00022927"/>
    </source>
</evidence>
<evidence type="ECO:0000313" key="19">
    <source>
        <dbReference type="Proteomes" id="UP000093000"/>
    </source>
</evidence>
<dbReference type="InterPro" id="IPR006896">
    <property type="entry name" value="Sec23/24_trunk_dom"/>
</dbReference>
<keyword evidence="9" id="KW-0653">Protein transport</keyword>
<evidence type="ECO:0000256" key="5">
    <source>
        <dbReference type="ARBA" id="ARBA00022448"/>
    </source>
</evidence>
<gene>
    <name evidence="18" type="primary">SEC24_0</name>
    <name evidence="18" type="ORF">A0J61_04872</name>
</gene>
<dbReference type="Proteomes" id="UP000093000">
    <property type="component" value="Unassembled WGS sequence"/>
</dbReference>
<dbReference type="SUPFAM" id="SSF81995">
    <property type="entry name" value="beta-sandwich domain of Sec23/24"/>
    <property type="match status" value="1"/>
</dbReference>
<dbReference type="Pfam" id="PF04810">
    <property type="entry name" value="zf-Sec23_Sec24"/>
    <property type="match status" value="1"/>
</dbReference>
<dbReference type="GO" id="GO:0008270">
    <property type="term" value="F:zinc ion binding"/>
    <property type="evidence" value="ECO:0007669"/>
    <property type="project" value="InterPro"/>
</dbReference>
<evidence type="ECO:0000259" key="13">
    <source>
        <dbReference type="Pfam" id="PF00626"/>
    </source>
</evidence>
<dbReference type="STRING" id="101091.A0A1C7ND67"/>
<dbReference type="GO" id="GO:0090110">
    <property type="term" value="P:COPII-coated vesicle cargo loading"/>
    <property type="evidence" value="ECO:0007669"/>
    <property type="project" value="TreeGrafter"/>
</dbReference>
<dbReference type="Gene3D" id="3.40.50.410">
    <property type="entry name" value="von Willebrand factor, type A domain"/>
    <property type="match status" value="1"/>
</dbReference>
<evidence type="ECO:0000259" key="14">
    <source>
        <dbReference type="Pfam" id="PF04810"/>
    </source>
</evidence>
<dbReference type="SUPFAM" id="SSF81811">
    <property type="entry name" value="Helical domain of Sec23/24"/>
    <property type="match status" value="1"/>
</dbReference>
<keyword evidence="10" id="KW-0333">Golgi apparatus</keyword>
<evidence type="ECO:0000256" key="4">
    <source>
        <dbReference type="ARBA" id="ARBA00008334"/>
    </source>
</evidence>
<dbReference type="InterPro" id="IPR036180">
    <property type="entry name" value="Gelsolin-like_dom_sf"/>
</dbReference>
<feature type="domain" description="Sec23/Sec24 beta-sandwich" evidence="17">
    <location>
        <begin position="453"/>
        <end position="536"/>
    </location>
</feature>
<feature type="coiled-coil region" evidence="12">
    <location>
        <begin position="430"/>
        <end position="457"/>
    </location>
</feature>
<dbReference type="GO" id="GO:0006886">
    <property type="term" value="P:intracellular protein transport"/>
    <property type="evidence" value="ECO:0007669"/>
    <property type="project" value="InterPro"/>
</dbReference>
<evidence type="ECO:0000256" key="12">
    <source>
        <dbReference type="SAM" id="Coils"/>
    </source>
</evidence>
<dbReference type="GO" id="GO:0005789">
    <property type="term" value="C:endoplasmic reticulum membrane"/>
    <property type="evidence" value="ECO:0007669"/>
    <property type="project" value="UniProtKB-SubCell"/>
</dbReference>
<evidence type="ECO:0000259" key="15">
    <source>
        <dbReference type="Pfam" id="PF04811"/>
    </source>
</evidence>
<comment type="subcellular location">
    <subcellularLocation>
        <location evidence="2">Cytoplasm</location>
    </subcellularLocation>
    <subcellularLocation>
        <location evidence="3">Endoplasmic reticulum membrane</location>
    </subcellularLocation>
    <subcellularLocation>
        <location evidence="1">Golgi apparatus membrane</location>
    </subcellularLocation>
</comment>
<proteinExistence type="inferred from homology"/>
<evidence type="ECO:0000256" key="10">
    <source>
        <dbReference type="ARBA" id="ARBA00023034"/>
    </source>
</evidence>
<reference evidence="18 19" key="1">
    <citation type="submission" date="2016-03" db="EMBL/GenBank/DDBJ databases">
        <title>Choanephora cucurbitarum.</title>
        <authorList>
            <person name="Min B."/>
            <person name="Park H."/>
            <person name="Park J.-H."/>
            <person name="Shin H.-D."/>
            <person name="Choi I.-G."/>
        </authorList>
    </citation>
    <scope>NUCLEOTIDE SEQUENCE [LARGE SCALE GENOMIC DNA]</scope>
    <source>
        <strain evidence="18 19">KUS-F28377</strain>
    </source>
</reference>
<evidence type="ECO:0000313" key="18">
    <source>
        <dbReference type="EMBL" id="OBZ87072.1"/>
    </source>
</evidence>
<evidence type="ECO:0000256" key="2">
    <source>
        <dbReference type="ARBA" id="ARBA00004496"/>
    </source>
</evidence>
<dbReference type="SUPFAM" id="SSF82919">
    <property type="entry name" value="Zn-finger domain of Sec23/24"/>
    <property type="match status" value="1"/>
</dbReference>
<dbReference type="Pfam" id="PF04811">
    <property type="entry name" value="Sec23_trunk"/>
    <property type="match status" value="1"/>
</dbReference>
<evidence type="ECO:0000256" key="1">
    <source>
        <dbReference type="ARBA" id="ARBA00004394"/>
    </source>
</evidence>
<dbReference type="InParanoid" id="A0A1C7ND67"/>
<evidence type="ECO:0000256" key="8">
    <source>
        <dbReference type="ARBA" id="ARBA00022892"/>
    </source>
</evidence>
<dbReference type="InterPro" id="IPR036465">
    <property type="entry name" value="vWFA_dom_sf"/>
</dbReference>
<accession>A0A1C7ND67</accession>
<keyword evidence="8" id="KW-0931">ER-Golgi transport</keyword>
<dbReference type="GO" id="GO:0000149">
    <property type="term" value="F:SNARE binding"/>
    <property type="evidence" value="ECO:0007669"/>
    <property type="project" value="TreeGrafter"/>
</dbReference>
<keyword evidence="12" id="KW-0175">Coiled coil</keyword>
<dbReference type="InterPro" id="IPR029006">
    <property type="entry name" value="ADF-H/Gelsolin-like_dom_sf"/>
</dbReference>
<comment type="similarity">
    <text evidence="4">Belongs to the SEC23/SEC24 family. SEC24 subfamily.</text>
</comment>
<dbReference type="Pfam" id="PF00626">
    <property type="entry name" value="Gelsolin"/>
    <property type="match status" value="1"/>
</dbReference>
<keyword evidence="19" id="KW-1185">Reference proteome</keyword>
<dbReference type="InterPro" id="IPR006895">
    <property type="entry name" value="Znf_Sec23_Sec24"/>
</dbReference>
<dbReference type="InterPro" id="IPR007123">
    <property type="entry name" value="Gelsolin-like_dom"/>
</dbReference>
<dbReference type="GO" id="GO:0030127">
    <property type="term" value="C:COPII vesicle coat"/>
    <property type="evidence" value="ECO:0007669"/>
    <property type="project" value="InterPro"/>
</dbReference>
<evidence type="ECO:0000256" key="7">
    <source>
        <dbReference type="ARBA" id="ARBA00022824"/>
    </source>
</evidence>
<dbReference type="Gene3D" id="2.30.30.380">
    <property type="entry name" value="Zn-finger domain of Sec23/24"/>
    <property type="match status" value="1"/>
</dbReference>
<dbReference type="InterPro" id="IPR006900">
    <property type="entry name" value="Sec23/24_helical_dom"/>
</dbReference>
<dbReference type="FunCoup" id="A0A1C7ND67">
    <property type="interactions" value="441"/>
</dbReference>
<evidence type="ECO:0000259" key="17">
    <source>
        <dbReference type="Pfam" id="PF08033"/>
    </source>
</evidence>
<dbReference type="GO" id="GO:0070971">
    <property type="term" value="C:endoplasmic reticulum exit site"/>
    <property type="evidence" value="ECO:0007669"/>
    <property type="project" value="TreeGrafter"/>
</dbReference>
<dbReference type="SUPFAM" id="SSF82754">
    <property type="entry name" value="C-terminal, gelsolin-like domain of Sec23/24"/>
    <property type="match status" value="1"/>
</dbReference>
<feature type="domain" description="Sec23/Sec24 helical" evidence="16">
    <location>
        <begin position="547"/>
        <end position="636"/>
    </location>
</feature>
<dbReference type="GO" id="GO:0000139">
    <property type="term" value="C:Golgi membrane"/>
    <property type="evidence" value="ECO:0007669"/>
    <property type="project" value="UniProtKB-SubCell"/>
</dbReference>
<keyword evidence="5" id="KW-0813">Transport</keyword>
<dbReference type="PANTHER" id="PTHR13803:SF39">
    <property type="entry name" value="SECRETORY 24AB, ISOFORM A"/>
    <property type="match status" value="1"/>
</dbReference>
<feature type="domain" description="Gelsolin-like" evidence="13">
    <location>
        <begin position="676"/>
        <end position="750"/>
    </location>
</feature>
<keyword evidence="6" id="KW-0963">Cytoplasm</keyword>